<evidence type="ECO:0000313" key="2">
    <source>
        <dbReference type="EMBL" id="ORC91280.1"/>
    </source>
</evidence>
<evidence type="ECO:0000313" key="3">
    <source>
        <dbReference type="Proteomes" id="UP000192257"/>
    </source>
</evidence>
<dbReference type="InterPro" id="IPR036691">
    <property type="entry name" value="Endo/exonu/phosph_ase_sf"/>
</dbReference>
<dbReference type="RefSeq" id="XP_028885346.1">
    <property type="nucleotide sequence ID" value="XM_029023322.1"/>
</dbReference>
<feature type="domain" description="Endonuclease/exonuclease/phosphatase" evidence="1">
    <location>
        <begin position="113"/>
        <end position="219"/>
    </location>
</feature>
<dbReference type="SUPFAM" id="SSF56219">
    <property type="entry name" value="DNase I-like"/>
    <property type="match status" value="1"/>
</dbReference>
<proteinExistence type="predicted"/>
<dbReference type="InterPro" id="IPR005135">
    <property type="entry name" value="Endo/exonuclease/phosphatase"/>
</dbReference>
<dbReference type="EMBL" id="NBCO01000006">
    <property type="protein sequence ID" value="ORC91280.1"/>
    <property type="molecule type" value="Genomic_DNA"/>
</dbReference>
<dbReference type="Pfam" id="PF14529">
    <property type="entry name" value="Exo_endo_phos_2"/>
    <property type="match status" value="1"/>
</dbReference>
<comment type="caution">
    <text evidence="2">The sequence shown here is derived from an EMBL/GenBank/DDBJ whole genome shotgun (WGS) entry which is preliminary data.</text>
</comment>
<reference evidence="2 3" key="1">
    <citation type="submission" date="2017-03" db="EMBL/GenBank/DDBJ databases">
        <title>An alternative strategy for trypanosome survival in the mammalian bloodstream revealed through genome and transcriptome analysis of the ubiquitous bovine parasite Trypanosoma (Megatrypanum) theileri.</title>
        <authorList>
            <person name="Kelly S."/>
            <person name="Ivens A."/>
            <person name="Mott A."/>
            <person name="O'Neill E."/>
            <person name="Emms D."/>
            <person name="Macleod O."/>
            <person name="Voorheis P."/>
            <person name="Matthews J."/>
            <person name="Matthews K."/>
            <person name="Carrington M."/>
        </authorList>
    </citation>
    <scope>NUCLEOTIDE SEQUENCE [LARGE SCALE GENOMIC DNA]</scope>
    <source>
        <strain evidence="2">Edinburgh</strain>
    </source>
</reference>
<dbReference type="Gene3D" id="3.60.10.10">
    <property type="entry name" value="Endonuclease/exonuclease/phosphatase"/>
    <property type="match status" value="1"/>
</dbReference>
<dbReference type="Proteomes" id="UP000192257">
    <property type="component" value="Unassembled WGS sequence"/>
</dbReference>
<dbReference type="GO" id="GO:0003824">
    <property type="term" value="F:catalytic activity"/>
    <property type="evidence" value="ECO:0007669"/>
    <property type="project" value="InterPro"/>
</dbReference>
<dbReference type="OrthoDB" id="6780573at2759"/>
<sequence>MWRRIPALHCEVCNGTQLDLSRPRGLLSTKTLVEENASFCLLSETKLSCAEVSSFTIACNQHHGVSHPSKGGGVSILVREDLPVEVGLTVVASIGHAHCNDPHVRKSGAHSDVSIFFPPGRSFTTSQLDTLLTTSGPHPIGADANAHAMAWNRAIPPDTRGDVLVQWCSDNDYVIHNAGDCTRHTTRHGPSAPDVTISRECRLESWTASFSLDSDHCTIPFDVAVVDDNDEPLRLPRPRAPIYAWKKAKWSRFRQMSNAQCNKRLKEKMSVHKRERLLTSAIRIAKAAGVKSLLLFGPQN</sequence>
<evidence type="ECO:0000259" key="1">
    <source>
        <dbReference type="Pfam" id="PF14529"/>
    </source>
</evidence>
<accession>A0A1X0P4A8</accession>
<gene>
    <name evidence="2" type="ORF">TM35_000062850</name>
</gene>
<organism evidence="2 3">
    <name type="scientific">Trypanosoma theileri</name>
    <dbReference type="NCBI Taxonomy" id="67003"/>
    <lineage>
        <taxon>Eukaryota</taxon>
        <taxon>Discoba</taxon>
        <taxon>Euglenozoa</taxon>
        <taxon>Kinetoplastea</taxon>
        <taxon>Metakinetoplastina</taxon>
        <taxon>Trypanosomatida</taxon>
        <taxon>Trypanosomatidae</taxon>
        <taxon>Trypanosoma</taxon>
    </lineage>
</organism>
<keyword evidence="3" id="KW-1185">Reference proteome</keyword>
<dbReference type="VEuPathDB" id="TriTrypDB:TM35_000062850"/>
<dbReference type="AlphaFoldDB" id="A0A1X0P4A8"/>
<name>A0A1X0P4A8_9TRYP</name>
<protein>
    <submittedName>
        <fullName evidence="2">Tbingi protein</fullName>
    </submittedName>
</protein>
<dbReference type="GeneID" id="39983102"/>